<name>A0A072P752_9EURO</name>
<proteinExistence type="predicted"/>
<dbReference type="GeneID" id="25287468"/>
<evidence type="ECO:0000313" key="4">
    <source>
        <dbReference type="Proteomes" id="UP000027920"/>
    </source>
</evidence>
<accession>A0A072P752</accession>
<comment type="caution">
    <text evidence="3">The sequence shown here is derived from an EMBL/GenBank/DDBJ whole genome shotgun (WGS) entry which is preliminary data.</text>
</comment>
<gene>
    <name evidence="3" type="ORF">A1O9_12574</name>
</gene>
<dbReference type="RefSeq" id="XP_013254015.1">
    <property type="nucleotide sequence ID" value="XM_013398561.1"/>
</dbReference>
<protein>
    <submittedName>
        <fullName evidence="3">Uncharacterized protein</fullName>
    </submittedName>
</protein>
<organism evidence="3 4">
    <name type="scientific">Exophiala aquamarina CBS 119918</name>
    <dbReference type="NCBI Taxonomy" id="1182545"/>
    <lineage>
        <taxon>Eukaryota</taxon>
        <taxon>Fungi</taxon>
        <taxon>Dikarya</taxon>
        <taxon>Ascomycota</taxon>
        <taxon>Pezizomycotina</taxon>
        <taxon>Eurotiomycetes</taxon>
        <taxon>Chaetothyriomycetidae</taxon>
        <taxon>Chaetothyriales</taxon>
        <taxon>Herpotrichiellaceae</taxon>
        <taxon>Exophiala</taxon>
    </lineage>
</organism>
<evidence type="ECO:0000313" key="3">
    <source>
        <dbReference type="EMBL" id="KEF51425.1"/>
    </source>
</evidence>
<dbReference type="VEuPathDB" id="FungiDB:A1O9_12574"/>
<keyword evidence="4" id="KW-1185">Reference proteome</keyword>
<evidence type="ECO:0000256" key="2">
    <source>
        <dbReference type="SAM" id="MobiDB-lite"/>
    </source>
</evidence>
<feature type="region of interest" description="Disordered" evidence="2">
    <location>
        <begin position="261"/>
        <end position="296"/>
    </location>
</feature>
<dbReference type="AlphaFoldDB" id="A0A072P752"/>
<keyword evidence="1" id="KW-0175">Coiled coil</keyword>
<sequence>MPIGFPDPALVNQSLSLALLTEQHVHELTRATLREQIENNLRLQAELDHSNERIRKLQMRMKLMNDVPNNYSNTNFESGSTRVPDRNDSNKAVRVAVGQDNNEGTARGDGVNPYEDKGCLKPATAANGSAEVADAVNHLINDGPESELDDSKLFDLGILEGSALEGTLCSHARQTLRKHFVVDSHQETITATPVQQCSNKLIEVSPESISSESGPVAPRVNKLLSLFQVPSTSTNPGPESTTTMTSYDDIKNLRFYSFDNGNMTEGASKTNDEGNGSEDQDGLTDLKTPATTSATESPTFIGEIPAEFPGQPMWKIHKDNPIFHDNSEKERAKHFSGIPLDPSSQFYNHPVRYLPENGVKSEDTFRTVMIDHIPLGTCANEVLHIIRGGAVESIEMVGPIGKATDYMTARVVFILEDSAMAMAKLQDLEINRVKLYCWLVREPTYPRSGDMEEFVTGGLDATRILWINNLKPAQYTQIQGVIMGLGLGRQLIGLDWGWESRAVLEFTSIKAAVKAAKCILKHPVYADATISFDEDYTSKE</sequence>
<dbReference type="HOGENOM" id="CLU_504351_0_0_1"/>
<reference evidence="3 4" key="1">
    <citation type="submission" date="2013-03" db="EMBL/GenBank/DDBJ databases">
        <title>The Genome Sequence of Exophiala aquamarina CBS 119918.</title>
        <authorList>
            <consortium name="The Broad Institute Genomics Platform"/>
            <person name="Cuomo C."/>
            <person name="de Hoog S."/>
            <person name="Gorbushina A."/>
            <person name="Walker B."/>
            <person name="Young S.K."/>
            <person name="Zeng Q."/>
            <person name="Gargeya S."/>
            <person name="Fitzgerald M."/>
            <person name="Haas B."/>
            <person name="Abouelleil A."/>
            <person name="Allen A.W."/>
            <person name="Alvarado L."/>
            <person name="Arachchi H.M."/>
            <person name="Berlin A.M."/>
            <person name="Chapman S.B."/>
            <person name="Gainer-Dewar J."/>
            <person name="Goldberg J."/>
            <person name="Griggs A."/>
            <person name="Gujja S."/>
            <person name="Hansen M."/>
            <person name="Howarth C."/>
            <person name="Imamovic A."/>
            <person name="Ireland A."/>
            <person name="Larimer J."/>
            <person name="McCowan C."/>
            <person name="Murphy C."/>
            <person name="Pearson M."/>
            <person name="Poon T.W."/>
            <person name="Priest M."/>
            <person name="Roberts A."/>
            <person name="Saif S."/>
            <person name="Shea T."/>
            <person name="Sisk P."/>
            <person name="Sykes S."/>
            <person name="Wortman J."/>
            <person name="Nusbaum C."/>
            <person name="Birren B."/>
        </authorList>
    </citation>
    <scope>NUCLEOTIDE SEQUENCE [LARGE SCALE GENOMIC DNA]</scope>
    <source>
        <strain evidence="3 4">CBS 119918</strain>
    </source>
</reference>
<dbReference type="Proteomes" id="UP000027920">
    <property type="component" value="Unassembled WGS sequence"/>
</dbReference>
<feature type="compositionally biased region" description="Polar residues" evidence="2">
    <location>
        <begin position="67"/>
        <end position="81"/>
    </location>
</feature>
<dbReference type="EMBL" id="AMGV01000024">
    <property type="protein sequence ID" value="KEF51425.1"/>
    <property type="molecule type" value="Genomic_DNA"/>
</dbReference>
<feature type="region of interest" description="Disordered" evidence="2">
    <location>
        <begin position="66"/>
        <end position="88"/>
    </location>
</feature>
<dbReference type="OrthoDB" id="5244622at2759"/>
<feature type="coiled-coil region" evidence="1">
    <location>
        <begin position="33"/>
        <end position="60"/>
    </location>
</feature>
<evidence type="ECO:0000256" key="1">
    <source>
        <dbReference type="SAM" id="Coils"/>
    </source>
</evidence>